<name>A0A398CH18_9BACL</name>
<evidence type="ECO:0000313" key="1">
    <source>
        <dbReference type="EMBL" id="RIE02043.1"/>
    </source>
</evidence>
<protein>
    <submittedName>
        <fullName evidence="1">Uncharacterized protein</fullName>
    </submittedName>
</protein>
<dbReference type="Proteomes" id="UP000266340">
    <property type="component" value="Unassembled WGS sequence"/>
</dbReference>
<evidence type="ECO:0000313" key="2">
    <source>
        <dbReference type="Proteomes" id="UP000266340"/>
    </source>
</evidence>
<accession>A0A398CH18</accession>
<sequence length="66" mass="7547">MRNYSSHPLRYSYQDAAEFVATSSGAGQAGKSPHLPYSRNYAHTRTRISKIVIPFMLAEYSQHPFR</sequence>
<proteinExistence type="predicted"/>
<gene>
    <name evidence="1" type="ORF">D3H35_14865</name>
</gene>
<reference evidence="1 2" key="1">
    <citation type="submission" date="2018-09" db="EMBL/GenBank/DDBJ databases">
        <title>Cohnella cavernae sp. nov., isolated from a karst cave.</title>
        <authorList>
            <person name="Zhu H."/>
        </authorList>
    </citation>
    <scope>NUCLEOTIDE SEQUENCE [LARGE SCALE GENOMIC DNA]</scope>
    <source>
        <strain evidence="1 2">K2E09-144</strain>
    </source>
</reference>
<dbReference type="AlphaFoldDB" id="A0A398CH18"/>
<dbReference type="RefSeq" id="WP_119150084.1">
    <property type="nucleotide sequence ID" value="NZ_QXJM01000039.1"/>
</dbReference>
<dbReference type="EMBL" id="QXJM01000039">
    <property type="protein sequence ID" value="RIE02043.1"/>
    <property type="molecule type" value="Genomic_DNA"/>
</dbReference>
<comment type="caution">
    <text evidence="1">The sequence shown here is derived from an EMBL/GenBank/DDBJ whole genome shotgun (WGS) entry which is preliminary data.</text>
</comment>
<organism evidence="1 2">
    <name type="scientific">Cohnella faecalis</name>
    <dbReference type="NCBI Taxonomy" id="2315694"/>
    <lineage>
        <taxon>Bacteria</taxon>
        <taxon>Bacillati</taxon>
        <taxon>Bacillota</taxon>
        <taxon>Bacilli</taxon>
        <taxon>Bacillales</taxon>
        <taxon>Paenibacillaceae</taxon>
        <taxon>Cohnella</taxon>
    </lineage>
</organism>
<keyword evidence="2" id="KW-1185">Reference proteome</keyword>